<evidence type="ECO:0000256" key="1">
    <source>
        <dbReference type="ARBA" id="ARBA00023186"/>
    </source>
</evidence>
<dbReference type="AlphaFoldDB" id="A0A6P3WXV9"/>
<dbReference type="GeneID" id="106742496"/>
<dbReference type="OrthoDB" id="15001at2759"/>
<keyword evidence="4" id="KW-0647">Proteasome</keyword>
<sequence length="141" mass="15760">MSFGLPSVIPKPTVAEKFDIKEGSYGVASPMISGLSAMQQKISYMHPLQASEKSYRKNQNHMNMVLLRNTQGMHAPLRIAMELKTTEKIGRLPFLSSSNVMRDVLLGTDQDIGFQDIFNTPEFREQMGQPHAVVESHLGIL</sequence>
<dbReference type="RefSeq" id="XP_014470953.1">
    <property type="nucleotide sequence ID" value="XM_014615467.1"/>
</dbReference>
<dbReference type="CTD" id="51371"/>
<dbReference type="GO" id="GO:0000502">
    <property type="term" value="C:proteasome complex"/>
    <property type="evidence" value="ECO:0007669"/>
    <property type="project" value="UniProtKB-KW"/>
</dbReference>
<keyword evidence="3" id="KW-1185">Reference proteome</keyword>
<dbReference type="GO" id="GO:0005737">
    <property type="term" value="C:cytoplasm"/>
    <property type="evidence" value="ECO:0007669"/>
    <property type="project" value="TreeGrafter"/>
</dbReference>
<accession>A0A6P3WXV9</accession>
<proteinExistence type="inferred from homology"/>
<evidence type="ECO:0000313" key="3">
    <source>
        <dbReference type="Proteomes" id="UP000515204"/>
    </source>
</evidence>
<dbReference type="PANTHER" id="PTHR12828">
    <property type="entry name" value="PROTEASOME MATURATION PROTEIN UMP1"/>
    <property type="match status" value="1"/>
</dbReference>
<evidence type="ECO:0000256" key="2">
    <source>
        <dbReference type="ARBA" id="ARBA00043974"/>
    </source>
</evidence>
<dbReference type="GO" id="GO:0043248">
    <property type="term" value="P:proteasome assembly"/>
    <property type="evidence" value="ECO:0007669"/>
    <property type="project" value="InterPro"/>
</dbReference>
<gene>
    <name evidence="4" type="primary">LOC106742496</name>
</gene>
<dbReference type="Proteomes" id="UP000515204">
    <property type="component" value="Unplaced"/>
</dbReference>
<dbReference type="InterPro" id="IPR008012">
    <property type="entry name" value="Ump1"/>
</dbReference>
<dbReference type="PANTHER" id="PTHR12828:SF3">
    <property type="entry name" value="PROTEASOME MATURATION PROTEIN"/>
    <property type="match status" value="1"/>
</dbReference>
<dbReference type="KEGG" id="dqu:106742496"/>
<comment type="similarity">
    <text evidence="2">Belongs to the POMP/UMP1 family.</text>
</comment>
<evidence type="ECO:0000313" key="4">
    <source>
        <dbReference type="RefSeq" id="XP_014470953.1"/>
    </source>
</evidence>
<name>A0A6P3WXV9_DINQU</name>
<organism evidence="3 4">
    <name type="scientific">Dinoponera quadriceps</name>
    <name type="common">South American ant</name>
    <dbReference type="NCBI Taxonomy" id="609295"/>
    <lineage>
        <taxon>Eukaryota</taxon>
        <taxon>Metazoa</taxon>
        <taxon>Ecdysozoa</taxon>
        <taxon>Arthropoda</taxon>
        <taxon>Hexapoda</taxon>
        <taxon>Insecta</taxon>
        <taxon>Pterygota</taxon>
        <taxon>Neoptera</taxon>
        <taxon>Endopterygota</taxon>
        <taxon>Hymenoptera</taxon>
        <taxon>Apocrita</taxon>
        <taxon>Aculeata</taxon>
        <taxon>Formicoidea</taxon>
        <taxon>Formicidae</taxon>
        <taxon>Ponerinae</taxon>
        <taxon>Ponerini</taxon>
        <taxon>Dinoponera</taxon>
    </lineage>
</organism>
<dbReference type="Pfam" id="PF05348">
    <property type="entry name" value="UMP1"/>
    <property type="match status" value="1"/>
</dbReference>
<dbReference type="GO" id="GO:0005634">
    <property type="term" value="C:nucleus"/>
    <property type="evidence" value="ECO:0007669"/>
    <property type="project" value="TreeGrafter"/>
</dbReference>
<keyword evidence="1" id="KW-0143">Chaperone</keyword>
<protein>
    <submittedName>
        <fullName evidence="4">Proteasome maturation protein</fullName>
    </submittedName>
</protein>
<reference evidence="4" key="1">
    <citation type="submission" date="2025-08" db="UniProtKB">
        <authorList>
            <consortium name="RefSeq"/>
        </authorList>
    </citation>
    <scope>IDENTIFICATION</scope>
</reference>